<proteinExistence type="predicted"/>
<dbReference type="Proteomes" id="UP001279860">
    <property type="component" value="Unassembled WGS sequence"/>
</dbReference>
<sequence length="213" mass="24943">MKPRDFNQRPIGKEQPVKHSEPDQFAAQVVNMILRELRGIYPAWRNAVKSEKEYESVKRNYIKAMIEQGVNTMDLVQRGLRTARSSRTDFLPSPGTFCAWCLDDTAWQSAYQRMIRRKAPLNTLERVVRNDCEFDVRQFSEEKGRALFATTFRKWQRLQREGKLPEEITALPARSVTTDFDRERSKRGAPSPECFTGVFRRVAELGRRKEDRI</sequence>
<evidence type="ECO:0000313" key="3">
    <source>
        <dbReference type="Proteomes" id="UP001279860"/>
    </source>
</evidence>
<evidence type="ECO:0000313" key="2">
    <source>
        <dbReference type="EMBL" id="MDW6094031.1"/>
    </source>
</evidence>
<organism evidence="2 3">
    <name type="scientific">Vibrio rhizosphaerae</name>
    <dbReference type="NCBI Taxonomy" id="398736"/>
    <lineage>
        <taxon>Bacteria</taxon>
        <taxon>Pseudomonadati</taxon>
        <taxon>Pseudomonadota</taxon>
        <taxon>Gammaproteobacteria</taxon>
        <taxon>Vibrionales</taxon>
        <taxon>Vibrionaceae</taxon>
        <taxon>Vibrio</taxon>
    </lineage>
</organism>
<accession>A0ABU4IXB0</accession>
<comment type="caution">
    <text evidence="2">The sequence shown here is derived from an EMBL/GenBank/DDBJ whole genome shotgun (WGS) entry which is preliminary data.</text>
</comment>
<evidence type="ECO:0000256" key="1">
    <source>
        <dbReference type="SAM" id="MobiDB-lite"/>
    </source>
</evidence>
<protein>
    <submittedName>
        <fullName evidence="2">Replication protein P</fullName>
    </submittedName>
</protein>
<dbReference type="Pfam" id="PF06992">
    <property type="entry name" value="Phage_lambda_P"/>
    <property type="match status" value="1"/>
</dbReference>
<name>A0ABU4IXB0_9VIBR</name>
<dbReference type="EMBL" id="JAWRCP010000002">
    <property type="protein sequence ID" value="MDW6094031.1"/>
    <property type="molecule type" value="Genomic_DNA"/>
</dbReference>
<gene>
    <name evidence="2" type="ORF">SBX64_15945</name>
</gene>
<feature type="region of interest" description="Disordered" evidence="1">
    <location>
        <begin position="1"/>
        <end position="22"/>
    </location>
</feature>
<dbReference type="RefSeq" id="WP_318585385.1">
    <property type="nucleotide sequence ID" value="NZ_JAWRCP010000002.1"/>
</dbReference>
<keyword evidence="3" id="KW-1185">Reference proteome</keyword>
<reference evidence="2 3" key="1">
    <citation type="submission" date="2023-11" db="EMBL/GenBank/DDBJ databases">
        <title>Plant-associative lifestyle of Vibrio porteresiae and its evolutionary dynamics.</title>
        <authorList>
            <person name="Rameshkumar N."/>
            <person name="Kirti K."/>
        </authorList>
    </citation>
    <scope>NUCLEOTIDE SEQUENCE [LARGE SCALE GENOMIC DNA]</scope>
    <source>
        <strain evidence="2 3">MSSRF7</strain>
    </source>
</reference>
<dbReference type="InterPro" id="IPR009731">
    <property type="entry name" value="P-like"/>
</dbReference>